<protein>
    <submittedName>
        <fullName evidence="1">Uncharacterized protein</fullName>
    </submittedName>
</protein>
<dbReference type="EMBL" id="PKSM01000003">
    <property type="protein sequence ID" value="POW23161.1"/>
    <property type="molecule type" value="Genomic_DNA"/>
</dbReference>
<dbReference type="Proteomes" id="UP000238274">
    <property type="component" value="Unassembled WGS sequence"/>
</dbReference>
<name>A0A2S4WN25_9BASI</name>
<reference evidence="1 2" key="1">
    <citation type="submission" date="2017-12" db="EMBL/GenBank/DDBJ databases">
        <title>Gene loss provides genomic basis for host adaptation in cereal stripe rust fungi.</title>
        <authorList>
            <person name="Xia C."/>
        </authorList>
    </citation>
    <scope>NUCLEOTIDE SEQUENCE [LARGE SCALE GENOMIC DNA]</scope>
    <source>
        <strain evidence="1 2">93TX-2</strain>
    </source>
</reference>
<gene>
    <name evidence="1" type="ORF">PSHT_00378</name>
</gene>
<sequence>MRQVFFVSTLDCNTFLPSRAGPSYSGDSVPSYLLHVIRNHWGLATVGAMNGISPIPSPIKTPSSSSKDTKCWLGFINKEVSLDKQGLK</sequence>
<accession>A0A2S4WN25</accession>
<comment type="caution">
    <text evidence="1">The sequence shown here is derived from an EMBL/GenBank/DDBJ whole genome shotgun (WGS) entry which is preliminary data.</text>
</comment>
<dbReference type="VEuPathDB" id="FungiDB:PSHT_00378"/>
<keyword evidence="2" id="KW-1185">Reference proteome</keyword>
<evidence type="ECO:0000313" key="1">
    <source>
        <dbReference type="EMBL" id="POW23161.1"/>
    </source>
</evidence>
<reference evidence="2" key="3">
    <citation type="journal article" date="2018" name="Mol. Plant Microbe Interact.">
        <title>Genome sequence resources for the wheat stripe rust pathogen (Puccinia striiformis f. sp. tritici) and the barley stripe rust pathogen (Puccinia striiformis f. sp. hordei).</title>
        <authorList>
            <person name="Xia C."/>
            <person name="Wang M."/>
            <person name="Yin C."/>
            <person name="Cornejo O.E."/>
            <person name="Hulbert S.H."/>
            <person name="Chen X."/>
        </authorList>
    </citation>
    <scope>NUCLEOTIDE SEQUENCE [LARGE SCALE GENOMIC DNA]</scope>
    <source>
        <strain evidence="2">93TX-2</strain>
    </source>
</reference>
<evidence type="ECO:0000313" key="2">
    <source>
        <dbReference type="Proteomes" id="UP000238274"/>
    </source>
</evidence>
<reference evidence="2" key="2">
    <citation type="journal article" date="2018" name="BMC Genomics">
        <title>Genomic insights into host adaptation between the wheat stripe rust pathogen (Puccinia striiformis f. sp. tritici) and the barley stripe rust pathogen (Puccinia striiformis f. sp. hordei).</title>
        <authorList>
            <person name="Xia C."/>
            <person name="Wang M."/>
            <person name="Yin C."/>
            <person name="Cornejo O.E."/>
            <person name="Hulbert S.H."/>
            <person name="Chen X."/>
        </authorList>
    </citation>
    <scope>NUCLEOTIDE SEQUENCE [LARGE SCALE GENOMIC DNA]</scope>
    <source>
        <strain evidence="2">93TX-2</strain>
    </source>
</reference>
<dbReference type="AlphaFoldDB" id="A0A2S4WN25"/>
<proteinExistence type="predicted"/>
<organism evidence="1 2">
    <name type="scientific">Puccinia striiformis</name>
    <dbReference type="NCBI Taxonomy" id="27350"/>
    <lineage>
        <taxon>Eukaryota</taxon>
        <taxon>Fungi</taxon>
        <taxon>Dikarya</taxon>
        <taxon>Basidiomycota</taxon>
        <taxon>Pucciniomycotina</taxon>
        <taxon>Pucciniomycetes</taxon>
        <taxon>Pucciniales</taxon>
        <taxon>Pucciniaceae</taxon>
        <taxon>Puccinia</taxon>
    </lineage>
</organism>